<reference evidence="3" key="2">
    <citation type="submission" date="2021-04" db="EMBL/GenBank/DDBJ databases">
        <authorList>
            <person name="Gilroy R."/>
        </authorList>
    </citation>
    <scope>NUCLEOTIDE SEQUENCE</scope>
    <source>
        <strain evidence="3">ChiW4-1371</strain>
    </source>
</reference>
<dbReference type="InterPro" id="IPR053733">
    <property type="entry name" value="Heme_Transport_Util_sf"/>
</dbReference>
<evidence type="ECO:0000256" key="1">
    <source>
        <dbReference type="ARBA" id="ARBA00001917"/>
    </source>
</evidence>
<dbReference type="NCBIfam" id="TIGR04108">
    <property type="entry name" value="HutX"/>
    <property type="match status" value="1"/>
</dbReference>
<reference evidence="3" key="1">
    <citation type="journal article" date="2021" name="PeerJ">
        <title>Extensive microbial diversity within the chicken gut microbiome revealed by metagenomics and culture.</title>
        <authorList>
            <person name="Gilroy R."/>
            <person name="Ravi A."/>
            <person name="Getino M."/>
            <person name="Pursley I."/>
            <person name="Horton D.L."/>
            <person name="Alikhan N.F."/>
            <person name="Baker D."/>
            <person name="Gharbi K."/>
            <person name="Hall N."/>
            <person name="Watson M."/>
            <person name="Adriaenssens E.M."/>
            <person name="Foster-Nyarko E."/>
            <person name="Jarju S."/>
            <person name="Secka A."/>
            <person name="Antonio M."/>
            <person name="Oren A."/>
            <person name="Chaudhuri R.R."/>
            <person name="La Ragione R."/>
            <person name="Hildebrand F."/>
            <person name="Pallen M.J."/>
        </authorList>
    </citation>
    <scope>NUCLEOTIDE SEQUENCE</scope>
    <source>
        <strain evidence="3">ChiW4-1371</strain>
    </source>
</reference>
<dbReference type="Pfam" id="PF12641">
    <property type="entry name" value="Flavodoxin_3"/>
    <property type="match status" value="1"/>
</dbReference>
<comment type="caution">
    <text evidence="3">The sequence shown here is derived from an EMBL/GenBank/DDBJ whole genome shotgun (WGS) entry which is preliminary data.</text>
</comment>
<dbReference type="PANTHER" id="PTHR38030">
    <property type="entry name" value="PROTOPORPHYRINOGEN IX DEHYDROGENASE [MENAQUINONE]"/>
    <property type="match status" value="1"/>
</dbReference>
<dbReference type="GO" id="GO:0070819">
    <property type="term" value="F:menaquinone-dependent protoporphyrinogen oxidase activity"/>
    <property type="evidence" value="ECO:0007669"/>
    <property type="project" value="TreeGrafter"/>
</dbReference>
<protein>
    <submittedName>
        <fullName evidence="3">Heme utilization cystosolic carrier protein HutX</fullName>
    </submittedName>
</protein>
<gene>
    <name evidence="3" type="primary">hutX</name>
    <name evidence="3" type="ORF">H9804_06145</name>
</gene>
<dbReference type="InterPro" id="IPR052200">
    <property type="entry name" value="Protoporphyrinogen_IX_DH"/>
</dbReference>
<dbReference type="GO" id="GO:0010181">
    <property type="term" value="F:FMN binding"/>
    <property type="evidence" value="ECO:0007669"/>
    <property type="project" value="InterPro"/>
</dbReference>
<evidence type="ECO:0000259" key="2">
    <source>
        <dbReference type="Pfam" id="PF12641"/>
    </source>
</evidence>
<accession>A0A9D2GUY9</accession>
<name>A0A9D2GUY9_9BACT</name>
<dbReference type="GO" id="GO:0006783">
    <property type="term" value="P:heme biosynthetic process"/>
    <property type="evidence" value="ECO:0007669"/>
    <property type="project" value="TreeGrafter"/>
</dbReference>
<sequence>MQEKYENNKENTYMKMPFNYSKEEEEIIEEKVLGYDKLKNDLPALMQEKKPFTISTFARMYGVSDLEVCTAMDENMRTITSGSYFEEIWKELATWEKATVIIEYKGSAFEISAKISEGVFGHGFYNIMGGASAFEGHIKADNIHTIVFSTLPFMSLESLSVLFFDKSGGLIFSVYAGRENRQIIESIKTSFYQMKEKYAEKINERKSLVVYSSLTGNTKKVAEAVQSVIPNCDIFPVENAPENLDDYYFVSVGYWVDRGLPDAKSKKFIKSLKNMNVALFGTLGAYPDSPHALGCIRDSEAMLKKEGSNNNVLGSFLCLGKIDPKLIDYMGKFMGDTHPVTPERKERLLQAQTHPDENDLEQVKSVFKNFAERLRL</sequence>
<dbReference type="Gene3D" id="3.40.50.360">
    <property type="match status" value="1"/>
</dbReference>
<dbReference type="AlphaFoldDB" id="A0A9D2GUY9"/>
<dbReference type="GO" id="GO:0009055">
    <property type="term" value="F:electron transfer activity"/>
    <property type="evidence" value="ECO:0007669"/>
    <property type="project" value="InterPro"/>
</dbReference>
<dbReference type="EMBL" id="DXAQ01000094">
    <property type="protein sequence ID" value="HIZ89505.1"/>
    <property type="molecule type" value="Genomic_DNA"/>
</dbReference>
<dbReference type="InterPro" id="IPR008254">
    <property type="entry name" value="Flavodoxin/NO_synth"/>
</dbReference>
<feature type="domain" description="Flavodoxin-like" evidence="2">
    <location>
        <begin position="208"/>
        <end position="367"/>
    </location>
</feature>
<organism evidence="3 4">
    <name type="scientific">Candidatus Mucispirillum faecigallinarum</name>
    <dbReference type="NCBI Taxonomy" id="2838699"/>
    <lineage>
        <taxon>Bacteria</taxon>
        <taxon>Pseudomonadati</taxon>
        <taxon>Deferribacterota</taxon>
        <taxon>Deferribacteres</taxon>
        <taxon>Deferribacterales</taxon>
        <taxon>Mucispirillaceae</taxon>
        <taxon>Mucispirillum</taxon>
    </lineage>
</organism>
<dbReference type="Pfam" id="PF06228">
    <property type="entry name" value="ChuX_HutX"/>
    <property type="match status" value="1"/>
</dbReference>
<dbReference type="Proteomes" id="UP000824176">
    <property type="component" value="Unassembled WGS sequence"/>
</dbReference>
<dbReference type="CDD" id="cd16829">
    <property type="entry name" value="ChuX_HutX-like"/>
    <property type="match status" value="1"/>
</dbReference>
<evidence type="ECO:0000313" key="3">
    <source>
        <dbReference type="EMBL" id="HIZ89505.1"/>
    </source>
</evidence>
<dbReference type="PANTHER" id="PTHR38030:SF2">
    <property type="entry name" value="PROTOPORPHYRINOGEN IX DEHYDROGENASE [QUINONE]"/>
    <property type="match status" value="1"/>
</dbReference>
<dbReference type="SUPFAM" id="SSF52218">
    <property type="entry name" value="Flavoproteins"/>
    <property type="match status" value="1"/>
</dbReference>
<dbReference type="PROSITE" id="PS00201">
    <property type="entry name" value="FLAVODOXIN"/>
    <property type="match status" value="1"/>
</dbReference>
<comment type="cofactor">
    <cofactor evidence="1">
        <name>FMN</name>
        <dbReference type="ChEBI" id="CHEBI:58210"/>
    </cofactor>
</comment>
<dbReference type="InterPro" id="IPR001226">
    <property type="entry name" value="Flavodoxin_CS"/>
</dbReference>
<dbReference type="InterPro" id="IPR029039">
    <property type="entry name" value="Flavoprotein-like_sf"/>
</dbReference>
<dbReference type="InterPro" id="IPR010413">
    <property type="entry name" value="HutX-like"/>
</dbReference>
<proteinExistence type="predicted"/>
<dbReference type="SUPFAM" id="SSF144064">
    <property type="entry name" value="Heme iron utilization protein-like"/>
    <property type="match status" value="1"/>
</dbReference>
<dbReference type="Gene3D" id="3.40.1570.10">
    <property type="entry name" value="HemS/ChuS/ChuX like domains"/>
    <property type="match status" value="1"/>
</dbReference>
<evidence type="ECO:0000313" key="4">
    <source>
        <dbReference type="Proteomes" id="UP000824176"/>
    </source>
</evidence>